<accession>A0A4S8LKW1</accession>
<dbReference type="InterPro" id="IPR045341">
    <property type="entry name" value="DUF6532"/>
</dbReference>
<dbReference type="Pfam" id="PF20149">
    <property type="entry name" value="DUF6532"/>
    <property type="match status" value="1"/>
</dbReference>
<feature type="compositionally biased region" description="Basic and acidic residues" evidence="1">
    <location>
        <begin position="310"/>
        <end position="319"/>
    </location>
</feature>
<organism evidence="3 4">
    <name type="scientific">Dendrothele bispora (strain CBS 962.96)</name>
    <dbReference type="NCBI Taxonomy" id="1314807"/>
    <lineage>
        <taxon>Eukaryota</taxon>
        <taxon>Fungi</taxon>
        <taxon>Dikarya</taxon>
        <taxon>Basidiomycota</taxon>
        <taxon>Agaricomycotina</taxon>
        <taxon>Agaricomycetes</taxon>
        <taxon>Agaricomycetidae</taxon>
        <taxon>Agaricales</taxon>
        <taxon>Agaricales incertae sedis</taxon>
        <taxon>Dendrothele</taxon>
    </lineage>
</organism>
<dbReference type="AlphaFoldDB" id="A0A4S8LKW1"/>
<feature type="domain" description="DUF6532" evidence="2">
    <location>
        <begin position="389"/>
        <end position="577"/>
    </location>
</feature>
<evidence type="ECO:0000313" key="3">
    <source>
        <dbReference type="EMBL" id="THU89882.1"/>
    </source>
</evidence>
<proteinExistence type="predicted"/>
<sequence length="637" mass="69604">MTKTRSAKSSIDTEKTTGATVAHGNSQGITKKRSKRPNEDMNSDANEGPVPKKKASKQSTKKPVEKPKLKAKPKTRGSESRKTSVSVPSKTVRSKAAKSKTEESHTILEHSAAAIDVDESSSEEEPTEALDFSSNKLDASKQIAAKEDNEEEIDVTADTDIEMEPEDCLQDKDAGVFVQAPQFMSRGGGNNKNRQRVESVVLEDSDHNRDYVIHRSRRASRHTSRTSSIEVDIPPTSDTEGLLSSLGDITQPSSDTEKSELDGSDEASGLEDAVQTKAISGKTAKKLRDELPLVSNKGLPTSKAAANKVKTTEAPKPAEFEASDDDEWGLRTNIILEPHKDSTRSFKLALKGQNSDIRAVVDRARILGVVKLVSDPKECPVSKNLKAIALASLIDAAENLGYDGQGDIADRLERGDILKYIKPLVKYTASRISLERKMLKLPVSTVLTALGLDNSPEGIATAAELVRNGDYIYPKNSAGDYDYQSPFTNTVIHKYISDMFFGNNKLARVFDPFRKDLFVSSRSDHATAKLELEVPKAMVATVACAIHAILLDHSLSTAMKFPPVGLHRQWSGYIDLLKEMEAKNKNRAHKTLHDIYLKASHSIAPATHGLSGAQIISRVNWDVFAEPVEDDEHGEAA</sequence>
<feature type="compositionally biased region" description="Basic and acidic residues" evidence="1">
    <location>
        <begin position="99"/>
        <end position="108"/>
    </location>
</feature>
<protein>
    <recommendedName>
        <fullName evidence="2">DUF6532 domain-containing protein</fullName>
    </recommendedName>
</protein>
<feature type="region of interest" description="Disordered" evidence="1">
    <location>
        <begin position="291"/>
        <end position="323"/>
    </location>
</feature>
<gene>
    <name evidence="3" type="ORF">K435DRAFT_802403</name>
</gene>
<keyword evidence="4" id="KW-1185">Reference proteome</keyword>
<name>A0A4S8LKW1_DENBC</name>
<evidence type="ECO:0000313" key="4">
    <source>
        <dbReference type="Proteomes" id="UP000297245"/>
    </source>
</evidence>
<dbReference type="OrthoDB" id="2986789at2759"/>
<evidence type="ECO:0000259" key="2">
    <source>
        <dbReference type="Pfam" id="PF20149"/>
    </source>
</evidence>
<dbReference type="EMBL" id="ML179353">
    <property type="protein sequence ID" value="THU89882.1"/>
    <property type="molecule type" value="Genomic_DNA"/>
</dbReference>
<dbReference type="Proteomes" id="UP000297245">
    <property type="component" value="Unassembled WGS sequence"/>
</dbReference>
<feature type="compositionally biased region" description="Basic residues" evidence="1">
    <location>
        <begin position="51"/>
        <end position="60"/>
    </location>
</feature>
<evidence type="ECO:0000256" key="1">
    <source>
        <dbReference type="SAM" id="MobiDB-lite"/>
    </source>
</evidence>
<feature type="compositionally biased region" description="Polar residues" evidence="1">
    <location>
        <begin position="1"/>
        <end position="29"/>
    </location>
</feature>
<reference evidence="3 4" key="1">
    <citation type="journal article" date="2019" name="Nat. Ecol. Evol.">
        <title>Megaphylogeny resolves global patterns of mushroom evolution.</title>
        <authorList>
            <person name="Varga T."/>
            <person name="Krizsan K."/>
            <person name="Foldi C."/>
            <person name="Dima B."/>
            <person name="Sanchez-Garcia M."/>
            <person name="Sanchez-Ramirez S."/>
            <person name="Szollosi G.J."/>
            <person name="Szarkandi J.G."/>
            <person name="Papp V."/>
            <person name="Albert L."/>
            <person name="Andreopoulos W."/>
            <person name="Angelini C."/>
            <person name="Antonin V."/>
            <person name="Barry K.W."/>
            <person name="Bougher N.L."/>
            <person name="Buchanan P."/>
            <person name="Buyck B."/>
            <person name="Bense V."/>
            <person name="Catcheside P."/>
            <person name="Chovatia M."/>
            <person name="Cooper J."/>
            <person name="Damon W."/>
            <person name="Desjardin D."/>
            <person name="Finy P."/>
            <person name="Geml J."/>
            <person name="Haridas S."/>
            <person name="Hughes K."/>
            <person name="Justo A."/>
            <person name="Karasinski D."/>
            <person name="Kautmanova I."/>
            <person name="Kiss B."/>
            <person name="Kocsube S."/>
            <person name="Kotiranta H."/>
            <person name="LaButti K.M."/>
            <person name="Lechner B.E."/>
            <person name="Liimatainen K."/>
            <person name="Lipzen A."/>
            <person name="Lukacs Z."/>
            <person name="Mihaltcheva S."/>
            <person name="Morgado L.N."/>
            <person name="Niskanen T."/>
            <person name="Noordeloos M.E."/>
            <person name="Ohm R.A."/>
            <person name="Ortiz-Santana B."/>
            <person name="Ovrebo C."/>
            <person name="Racz N."/>
            <person name="Riley R."/>
            <person name="Savchenko A."/>
            <person name="Shiryaev A."/>
            <person name="Soop K."/>
            <person name="Spirin V."/>
            <person name="Szebenyi C."/>
            <person name="Tomsovsky M."/>
            <person name="Tulloss R.E."/>
            <person name="Uehling J."/>
            <person name="Grigoriev I.V."/>
            <person name="Vagvolgyi C."/>
            <person name="Papp T."/>
            <person name="Martin F.M."/>
            <person name="Miettinen O."/>
            <person name="Hibbett D.S."/>
            <person name="Nagy L.G."/>
        </authorList>
    </citation>
    <scope>NUCLEOTIDE SEQUENCE [LARGE SCALE GENOMIC DNA]</scope>
    <source>
        <strain evidence="3 4">CBS 962.96</strain>
    </source>
</reference>
<feature type="region of interest" description="Disordered" evidence="1">
    <location>
        <begin position="182"/>
        <end position="272"/>
    </location>
</feature>
<feature type="compositionally biased region" description="Acidic residues" evidence="1">
    <location>
        <begin position="148"/>
        <end position="162"/>
    </location>
</feature>
<feature type="region of interest" description="Disordered" evidence="1">
    <location>
        <begin position="1"/>
        <end position="162"/>
    </location>
</feature>
<feature type="compositionally biased region" description="Acidic residues" evidence="1">
    <location>
        <begin position="116"/>
        <end position="128"/>
    </location>
</feature>
<feature type="compositionally biased region" description="Basic and acidic residues" evidence="1">
    <location>
        <begin position="204"/>
        <end position="213"/>
    </location>
</feature>
<feature type="compositionally biased region" description="Basic residues" evidence="1">
    <location>
        <begin position="214"/>
        <end position="224"/>
    </location>
</feature>